<dbReference type="EnsemblBacteria" id="AAK25406">
    <property type="protein sequence ID" value="AAK25406"/>
    <property type="gene ID" value="CC_3444"/>
</dbReference>
<feature type="compositionally biased region" description="Basic and acidic residues" evidence="1">
    <location>
        <begin position="38"/>
        <end position="47"/>
    </location>
</feature>
<feature type="region of interest" description="Disordered" evidence="1">
    <location>
        <begin position="38"/>
        <end position="95"/>
    </location>
</feature>
<protein>
    <submittedName>
        <fullName evidence="2">Uncharacterized protein</fullName>
    </submittedName>
</protein>
<reference evidence="2 3" key="1">
    <citation type="journal article" date="2001" name="Proc. Natl. Acad. Sci. U.S.A.">
        <title>Complete genome sequence of Caulobacter crescentus.</title>
        <authorList>
            <person name="Nierman W.C."/>
            <person name="Feldblyum T.V."/>
            <person name="Laub M.T."/>
            <person name="Paulsen I.T."/>
            <person name="Nelson K.E."/>
            <person name="Eisen J.A."/>
            <person name="Heidelberg J.F."/>
            <person name="Alley M.R."/>
            <person name="Ohta N."/>
            <person name="Maddock J.R."/>
            <person name="Potocka I."/>
            <person name="Nelson W.C."/>
            <person name="Newton A."/>
            <person name="Stephens C."/>
            <person name="Phadke N.D."/>
            <person name="Ely B."/>
            <person name="DeBoy R.T."/>
            <person name="Dodson R.J."/>
            <person name="Durkin A.S."/>
            <person name="Gwinn M.L."/>
            <person name="Haft D.H."/>
            <person name="Kolonay J.F."/>
            <person name="Smit J."/>
            <person name="Craven M.B."/>
            <person name="Khouri H."/>
            <person name="Shetty J."/>
            <person name="Berry K."/>
            <person name="Utterback T."/>
            <person name="Tran K."/>
            <person name="Wolf A."/>
            <person name="Vamathevan J."/>
            <person name="Ermolaeva M."/>
            <person name="White O."/>
            <person name="Salzberg S.L."/>
            <person name="Venter J.C."/>
            <person name="Shapiro L."/>
            <person name="Fraser C.M."/>
        </authorList>
    </citation>
    <scope>NUCLEOTIDE SEQUENCE [LARGE SCALE GENOMIC DNA]</scope>
    <source>
        <strain evidence="3">ATCC 19089 / CB15</strain>
    </source>
</reference>
<dbReference type="BioCyc" id="CAULO:CC3444-MONOMER"/>
<name>Q9A2W2_CAUVC</name>
<evidence type="ECO:0000313" key="3">
    <source>
        <dbReference type="Proteomes" id="UP000001816"/>
    </source>
</evidence>
<organism evidence="2 3">
    <name type="scientific">Caulobacter vibrioides (strain ATCC 19089 / CIP 103742 / CB 15)</name>
    <name type="common">Caulobacter crescentus</name>
    <dbReference type="NCBI Taxonomy" id="190650"/>
    <lineage>
        <taxon>Bacteria</taxon>
        <taxon>Pseudomonadati</taxon>
        <taxon>Pseudomonadota</taxon>
        <taxon>Alphaproteobacteria</taxon>
        <taxon>Caulobacterales</taxon>
        <taxon>Caulobacteraceae</taxon>
        <taxon>Caulobacter</taxon>
    </lineage>
</organism>
<gene>
    <name evidence="2" type="ordered locus">CC_3444</name>
</gene>
<keyword evidence="3" id="KW-1185">Reference proteome</keyword>
<dbReference type="KEGG" id="ccr:CC_3444"/>
<accession>Q9A2W2</accession>
<evidence type="ECO:0000313" key="2">
    <source>
        <dbReference type="EMBL" id="AAK25406.1"/>
    </source>
</evidence>
<sequence length="268" mass="29242">MVLISAHKGCEGPSVGFNAVLSSCWGYLAYAPCARQPDRTRPRDWGRGRFHRRRSGTNRRSGPAAPPAQAPAAPAAPAAQAAPADQAAPVAAPAAETAPAADTYVAPVRGPRTTDPFTVRLLDVLDKVCKPQVAGGDFAQLVKSYGFKKKREQWVFALEKPFNVTLDNPGSNKNVCTVTIDYSQAPEQAQELANGLHDWATWENSPQLRLIRNDQTVGSDFRRFTVSWDDAWAGGRAGLVYMRLKKLDETSVGKNFERAQILYSTTSR</sequence>
<dbReference type="AlphaFoldDB" id="Q9A2W2"/>
<dbReference type="Proteomes" id="UP000001816">
    <property type="component" value="Chromosome"/>
</dbReference>
<dbReference type="PIR" id="B87676">
    <property type="entry name" value="B87676"/>
</dbReference>
<feature type="compositionally biased region" description="Low complexity" evidence="1">
    <location>
        <begin position="70"/>
        <end position="95"/>
    </location>
</feature>
<dbReference type="HOGENOM" id="CLU_090586_0_0_5"/>
<dbReference type="STRING" id="190650.CC_3444"/>
<dbReference type="EMBL" id="AE005673">
    <property type="protein sequence ID" value="AAK25406.1"/>
    <property type="molecule type" value="Genomic_DNA"/>
</dbReference>
<evidence type="ECO:0000256" key="1">
    <source>
        <dbReference type="SAM" id="MobiDB-lite"/>
    </source>
</evidence>
<proteinExistence type="predicted"/>
<dbReference type="PATRIC" id="fig|190650.5.peg.3454"/>
<feature type="compositionally biased region" description="Basic residues" evidence="1">
    <location>
        <begin position="48"/>
        <end position="57"/>
    </location>
</feature>